<dbReference type="InterPro" id="IPR002925">
    <property type="entry name" value="Dienelactn_hydro"/>
</dbReference>
<gene>
    <name evidence="2" type="ORF">LptCag_2293</name>
</gene>
<evidence type="ECO:0000259" key="1">
    <source>
        <dbReference type="Pfam" id="PF01738"/>
    </source>
</evidence>
<name>A0A094X8I7_9BACT</name>
<feature type="domain" description="Dienelactone hydrolase" evidence="1">
    <location>
        <begin position="32"/>
        <end position="251"/>
    </location>
</feature>
<reference evidence="2 3" key="1">
    <citation type="submission" date="2014-06" db="EMBL/GenBank/DDBJ databases">
        <title>Draft genome sequence of iron oxidizing acidophile Leptospirillum ferriphilum DSM14647.</title>
        <authorList>
            <person name="Cardenas J.P."/>
            <person name="Lazcano M."/>
            <person name="Ossandon F.J."/>
            <person name="Corbett M."/>
            <person name="Holmes D.S."/>
            <person name="Watkin E."/>
        </authorList>
    </citation>
    <scope>NUCLEOTIDE SEQUENCE [LARGE SCALE GENOMIC DNA]</scope>
    <source>
        <strain evidence="2 3">DSM 14647</strain>
    </source>
</reference>
<comment type="caution">
    <text evidence="2">The sequence shown here is derived from an EMBL/GenBank/DDBJ whole genome shotgun (WGS) entry which is preliminary data.</text>
</comment>
<dbReference type="RefSeq" id="WP_052157687.1">
    <property type="nucleotide sequence ID" value="NZ_JBPKCJ010000002.1"/>
</dbReference>
<dbReference type="GO" id="GO:0008806">
    <property type="term" value="F:carboxymethylenebutenolidase activity"/>
    <property type="evidence" value="ECO:0007669"/>
    <property type="project" value="UniProtKB-EC"/>
</dbReference>
<dbReference type="PATRIC" id="fig|178606.4.peg.70"/>
<sequence length="259" mass="28538">MTEKQQMPEFFDRSAISGIAAEECRITSSLGGAFARPKGSGPHPAMIVFMEAFGLNGFIKDFLRLLAAEGFFAVAPDLYEGKIYEYSDFSGAIGHLSRLKDDVVMEQTRQTLEWLEKRPDVQKDRTGALGFCMGGRLTFLSLTTFPEKLKAGVSYYGGSIGHEGLDGLGRKEVLSGAGRLKSPILLLYGAKDDSIPSEEHGRIAKTLSALDKTYLLSVYPDAPHGFSCWQRSSYREEAAMPAWKLARFFLENTLKNAGK</sequence>
<proteinExistence type="predicted"/>
<dbReference type="PANTHER" id="PTHR46623">
    <property type="entry name" value="CARBOXYMETHYLENEBUTENOLIDASE-RELATED"/>
    <property type="match status" value="1"/>
</dbReference>
<dbReference type="EC" id="3.1.1.45" evidence="2"/>
<dbReference type="SUPFAM" id="SSF53474">
    <property type="entry name" value="alpha/beta-Hydrolases"/>
    <property type="match status" value="1"/>
</dbReference>
<dbReference type="InterPro" id="IPR051049">
    <property type="entry name" value="Dienelactone_hydrolase-like"/>
</dbReference>
<evidence type="ECO:0000313" key="2">
    <source>
        <dbReference type="EMBL" id="KGA94859.1"/>
    </source>
</evidence>
<organism evidence="2 3">
    <name type="scientific">Leptospirillum ferriphilum</name>
    <dbReference type="NCBI Taxonomy" id="178606"/>
    <lineage>
        <taxon>Bacteria</taxon>
        <taxon>Pseudomonadati</taxon>
        <taxon>Nitrospirota</taxon>
        <taxon>Nitrospiria</taxon>
        <taxon>Nitrospirales</taxon>
        <taxon>Nitrospiraceae</taxon>
        <taxon>Leptospirillum</taxon>
    </lineage>
</organism>
<dbReference type="Proteomes" id="UP000029452">
    <property type="component" value="Unassembled WGS sequence"/>
</dbReference>
<evidence type="ECO:0000313" key="3">
    <source>
        <dbReference type="Proteomes" id="UP000029452"/>
    </source>
</evidence>
<dbReference type="Gene3D" id="3.40.50.1820">
    <property type="entry name" value="alpha/beta hydrolase"/>
    <property type="match status" value="1"/>
</dbReference>
<dbReference type="PANTHER" id="PTHR46623:SF6">
    <property type="entry name" value="ALPHA_BETA-HYDROLASES SUPERFAMILY PROTEIN"/>
    <property type="match status" value="1"/>
</dbReference>
<dbReference type="EMBL" id="JPGK01000001">
    <property type="protein sequence ID" value="KGA94859.1"/>
    <property type="molecule type" value="Genomic_DNA"/>
</dbReference>
<dbReference type="AlphaFoldDB" id="A0A094X8I7"/>
<accession>A0A094X8I7</accession>
<protein>
    <submittedName>
        <fullName evidence="2">Putative carboxymethylenebutenolidase</fullName>
        <ecNumber evidence="2">3.1.1.45</ecNumber>
    </submittedName>
</protein>
<dbReference type="Pfam" id="PF01738">
    <property type="entry name" value="DLH"/>
    <property type="match status" value="1"/>
</dbReference>
<keyword evidence="2" id="KW-0378">Hydrolase</keyword>
<dbReference type="InterPro" id="IPR029058">
    <property type="entry name" value="AB_hydrolase_fold"/>
</dbReference>